<dbReference type="InterPro" id="IPR036047">
    <property type="entry name" value="F-box-like_dom_sf"/>
</dbReference>
<evidence type="ECO:0000259" key="2">
    <source>
        <dbReference type="Pfam" id="PF24758"/>
    </source>
</evidence>
<comment type="caution">
    <text evidence="3">The sequence shown here is derived from an EMBL/GenBank/DDBJ whole genome shotgun (WGS) entry which is preliminary data.</text>
</comment>
<organism evidence="3 4">
    <name type="scientific">Eleusine coracana subsp. coracana</name>
    <dbReference type="NCBI Taxonomy" id="191504"/>
    <lineage>
        <taxon>Eukaryota</taxon>
        <taxon>Viridiplantae</taxon>
        <taxon>Streptophyta</taxon>
        <taxon>Embryophyta</taxon>
        <taxon>Tracheophyta</taxon>
        <taxon>Spermatophyta</taxon>
        <taxon>Magnoliopsida</taxon>
        <taxon>Liliopsida</taxon>
        <taxon>Poales</taxon>
        <taxon>Poaceae</taxon>
        <taxon>PACMAD clade</taxon>
        <taxon>Chloridoideae</taxon>
        <taxon>Cynodonteae</taxon>
        <taxon>Eleusininae</taxon>
        <taxon>Eleusine</taxon>
    </lineage>
</organism>
<accession>A0AAV5FDB0</accession>
<dbReference type="PANTHER" id="PTHR34709">
    <property type="entry name" value="OS10G0396666 PROTEIN"/>
    <property type="match status" value="1"/>
</dbReference>
<dbReference type="EMBL" id="BQKI01000084">
    <property type="protein sequence ID" value="GJN32663.1"/>
    <property type="molecule type" value="Genomic_DNA"/>
</dbReference>
<evidence type="ECO:0008006" key="5">
    <source>
        <dbReference type="Google" id="ProtNLM"/>
    </source>
</evidence>
<dbReference type="Pfam" id="PF24758">
    <property type="entry name" value="LRR_At5g56370"/>
    <property type="match status" value="1"/>
</dbReference>
<sequence>MQTLMATKSSRVAGGQDRISGLSDELLETILNRLHSAADAARTSVLSRRWRSVWTRIPDLIFLNDVASPDAVDAAMAAHSAPAIDRLAVALADMSRPVSAARAAAWLRFAAPRTPREVHLVLPPKQPPAREEDVVFEDLEVPLFPTTEFLNVNLVYDFRLRLPVAEASVFENLRVLCISRCAASGADLSRVVSTQCPSLLSLDLSLLDADGDLSFRSDTLERLSLGVVGDNLRLEVTAPSLEWLQVHGCNPAEARITAPKLTEVEWDDVYDPALHIFHGTGRRLHRLAVTQWVWYQVPPLLQRFDVVDELSLHLLVLPVSLSLVDRAL</sequence>
<name>A0AAV5FDB0_ELECO</name>
<protein>
    <recommendedName>
        <fullName evidence="5">F-box domain-containing protein</fullName>
    </recommendedName>
</protein>
<reference evidence="3" key="2">
    <citation type="submission" date="2021-12" db="EMBL/GenBank/DDBJ databases">
        <title>Resequencing data analysis of finger millet.</title>
        <authorList>
            <person name="Hatakeyama M."/>
            <person name="Aluri S."/>
            <person name="Balachadran M.T."/>
            <person name="Sivarajan S.R."/>
            <person name="Poveda L."/>
            <person name="Shimizu-Inatsugi R."/>
            <person name="Schlapbach R."/>
            <person name="Sreeman S.M."/>
            <person name="Shimizu K.K."/>
        </authorList>
    </citation>
    <scope>NUCLEOTIDE SEQUENCE</scope>
</reference>
<keyword evidence="4" id="KW-1185">Reference proteome</keyword>
<dbReference type="PANTHER" id="PTHR34709:SF36">
    <property type="entry name" value="FBD DOMAIN-CONTAINING PROTEIN"/>
    <property type="match status" value="1"/>
</dbReference>
<dbReference type="Pfam" id="PF00646">
    <property type="entry name" value="F-box"/>
    <property type="match status" value="1"/>
</dbReference>
<feature type="domain" description="F-box" evidence="1">
    <location>
        <begin position="19"/>
        <end position="57"/>
    </location>
</feature>
<feature type="domain" description="F-box/LRR-repeat protein 15/At3g58940/PEG3-like LRR" evidence="2">
    <location>
        <begin position="104"/>
        <end position="262"/>
    </location>
</feature>
<dbReference type="InterPro" id="IPR001810">
    <property type="entry name" value="F-box_dom"/>
</dbReference>
<proteinExistence type="predicted"/>
<reference evidence="3" key="1">
    <citation type="journal article" date="2018" name="DNA Res.">
        <title>Multiple hybrid de novo genome assembly of finger millet, an orphan allotetraploid crop.</title>
        <authorList>
            <person name="Hatakeyama M."/>
            <person name="Aluri S."/>
            <person name="Balachadran M.T."/>
            <person name="Sivarajan S.R."/>
            <person name="Patrignani A."/>
            <person name="Gruter S."/>
            <person name="Poveda L."/>
            <person name="Shimizu-Inatsugi R."/>
            <person name="Baeten J."/>
            <person name="Francoijs K.J."/>
            <person name="Nataraja K.N."/>
            <person name="Reddy Y.A.N."/>
            <person name="Phadnis S."/>
            <person name="Ravikumar R.L."/>
            <person name="Schlapbach R."/>
            <person name="Sreeman S.M."/>
            <person name="Shimizu K.K."/>
        </authorList>
    </citation>
    <scope>NUCLEOTIDE SEQUENCE</scope>
</reference>
<dbReference type="InterPro" id="IPR055411">
    <property type="entry name" value="LRR_FXL15/At3g58940/PEG3-like"/>
</dbReference>
<gene>
    <name evidence="3" type="primary">gb21183</name>
    <name evidence="3" type="ORF">PR202_gb21183</name>
</gene>
<dbReference type="InterPro" id="IPR055312">
    <property type="entry name" value="FBL15-like"/>
</dbReference>
<dbReference type="SUPFAM" id="SSF81383">
    <property type="entry name" value="F-box domain"/>
    <property type="match status" value="1"/>
</dbReference>
<evidence type="ECO:0000259" key="1">
    <source>
        <dbReference type="Pfam" id="PF00646"/>
    </source>
</evidence>
<evidence type="ECO:0000313" key="3">
    <source>
        <dbReference type="EMBL" id="GJN32663.1"/>
    </source>
</evidence>
<dbReference type="SUPFAM" id="SSF52047">
    <property type="entry name" value="RNI-like"/>
    <property type="match status" value="1"/>
</dbReference>
<dbReference type="AlphaFoldDB" id="A0AAV5FDB0"/>
<evidence type="ECO:0000313" key="4">
    <source>
        <dbReference type="Proteomes" id="UP001054889"/>
    </source>
</evidence>
<dbReference type="Proteomes" id="UP001054889">
    <property type="component" value="Unassembled WGS sequence"/>
</dbReference>